<dbReference type="AlphaFoldDB" id="A0A164UYN4"/>
<dbReference type="Proteomes" id="UP000076722">
    <property type="component" value="Unassembled WGS sequence"/>
</dbReference>
<dbReference type="OrthoDB" id="3261052at2759"/>
<gene>
    <name evidence="2" type="ORF">SISNIDRAFT_465836</name>
</gene>
<evidence type="ECO:0008006" key="4">
    <source>
        <dbReference type="Google" id="ProtNLM"/>
    </source>
</evidence>
<feature type="region of interest" description="Disordered" evidence="1">
    <location>
        <begin position="1"/>
        <end position="80"/>
    </location>
</feature>
<dbReference type="EMBL" id="KV419406">
    <property type="protein sequence ID" value="KZS93654.1"/>
    <property type="molecule type" value="Genomic_DNA"/>
</dbReference>
<name>A0A164UYN4_9AGAM</name>
<feature type="compositionally biased region" description="Basic and acidic residues" evidence="1">
    <location>
        <begin position="244"/>
        <end position="257"/>
    </location>
</feature>
<feature type="compositionally biased region" description="Acidic residues" evidence="1">
    <location>
        <begin position="259"/>
        <end position="271"/>
    </location>
</feature>
<organism evidence="2 3">
    <name type="scientific">Sistotremastrum niveocremeum HHB9708</name>
    <dbReference type="NCBI Taxonomy" id="1314777"/>
    <lineage>
        <taxon>Eukaryota</taxon>
        <taxon>Fungi</taxon>
        <taxon>Dikarya</taxon>
        <taxon>Basidiomycota</taxon>
        <taxon>Agaricomycotina</taxon>
        <taxon>Agaricomycetes</taxon>
        <taxon>Sistotremastrales</taxon>
        <taxon>Sistotremastraceae</taxon>
        <taxon>Sertulicium</taxon>
        <taxon>Sertulicium niveocremeum</taxon>
    </lineage>
</organism>
<sequence length="667" mass="74782">MRRPKRHVPLVPPTAKGSVRPGRPAKARRQRAQDQTTAPSSPAELQVRFLQAPRTPSPVKKRTRRGPFAPTAEDETEESLDHQIFVTPNTARDLRRRAAGFLIISASPPAASVKSVRQNGPSQKRHRMLKIDRDPNEWRMIKKVPLDELVYVFEQEKNDFRLKVRSIAAEVEQHWIQEKGIDLLDPRARRFALKVGKDVDARLWDQIKADDEVVYRHSLECSGTCCPIVEDGSQQGDGNASDGQSKHGTTEEDRGSGGEENDDDSEDDLDEGGGFGSDNSEGGSDDSWAGIEDADSKPDSEDGYSSGSHREHVGPGLKSFRAPKGGAKEGQPAKKKRKRETRETRACKVQWVLEIVARDLTTVEIWQRHRHKDCADPEKQLEYSRHIRAIVGDSAREGGSVLTAGTIMRNLTDRVEKGHPNGPKLPLYRQPDIYDIRTVVNTMRKRGRLHADAFQALGIFAERNPERVFMYGPPLAFRGCVLTSSQLPPIYAKEGKGPWNRVAYWHYGSVGVALDSKFRGVNENYAPLTLIITVDNNGHGAPGAAWVTQNIKKRTLVAMLQAFLEKLLKRCQQLADGAEIEDAWRRTPEECKLIRKNASRILKHGFQPLFWMIDKSTAEKNAILEIWPDACIRICQFHVIQAITRYNSGTAGSTKKNEAIHMSMESI</sequence>
<evidence type="ECO:0000256" key="1">
    <source>
        <dbReference type="SAM" id="MobiDB-lite"/>
    </source>
</evidence>
<feature type="region of interest" description="Disordered" evidence="1">
    <location>
        <begin position="232"/>
        <end position="342"/>
    </location>
</feature>
<protein>
    <recommendedName>
        <fullName evidence="4">MULE transposase domain-containing protein</fullName>
    </recommendedName>
</protein>
<evidence type="ECO:0000313" key="3">
    <source>
        <dbReference type="Proteomes" id="UP000076722"/>
    </source>
</evidence>
<accession>A0A164UYN4</accession>
<reference evidence="2 3" key="1">
    <citation type="journal article" date="2016" name="Mol. Biol. Evol.">
        <title>Comparative Genomics of Early-Diverging Mushroom-Forming Fungi Provides Insights into the Origins of Lignocellulose Decay Capabilities.</title>
        <authorList>
            <person name="Nagy L.G."/>
            <person name="Riley R."/>
            <person name="Tritt A."/>
            <person name="Adam C."/>
            <person name="Daum C."/>
            <person name="Floudas D."/>
            <person name="Sun H."/>
            <person name="Yadav J.S."/>
            <person name="Pangilinan J."/>
            <person name="Larsson K.H."/>
            <person name="Matsuura K."/>
            <person name="Barry K."/>
            <person name="Labutti K."/>
            <person name="Kuo R."/>
            <person name="Ohm R.A."/>
            <person name="Bhattacharya S.S."/>
            <person name="Shirouzu T."/>
            <person name="Yoshinaga Y."/>
            <person name="Martin F.M."/>
            <person name="Grigoriev I.V."/>
            <person name="Hibbett D.S."/>
        </authorList>
    </citation>
    <scope>NUCLEOTIDE SEQUENCE [LARGE SCALE GENOMIC DNA]</scope>
    <source>
        <strain evidence="2 3">HHB9708</strain>
    </source>
</reference>
<keyword evidence="3" id="KW-1185">Reference proteome</keyword>
<proteinExistence type="predicted"/>
<feature type="compositionally biased region" description="Low complexity" evidence="1">
    <location>
        <begin position="277"/>
        <end position="287"/>
    </location>
</feature>
<feature type="compositionally biased region" description="Polar residues" evidence="1">
    <location>
        <begin position="232"/>
        <end position="243"/>
    </location>
</feature>
<evidence type="ECO:0000313" key="2">
    <source>
        <dbReference type="EMBL" id="KZS93654.1"/>
    </source>
</evidence>